<gene>
    <name evidence="1" type="ORF">DAPPUDRAFT_247620</name>
</gene>
<proteinExistence type="predicted"/>
<evidence type="ECO:0000313" key="1">
    <source>
        <dbReference type="EMBL" id="EFX77490.1"/>
    </source>
</evidence>
<name>E9GSU0_DAPPU</name>
<protein>
    <recommendedName>
        <fullName evidence="3">Ig-like domain-containing protein</fullName>
    </recommendedName>
</protein>
<reference evidence="1 2" key="1">
    <citation type="journal article" date="2011" name="Science">
        <title>The ecoresponsive genome of Daphnia pulex.</title>
        <authorList>
            <person name="Colbourne J.K."/>
            <person name="Pfrender M.E."/>
            <person name="Gilbert D."/>
            <person name="Thomas W.K."/>
            <person name="Tucker A."/>
            <person name="Oakley T.H."/>
            <person name="Tokishita S."/>
            <person name="Aerts A."/>
            <person name="Arnold G.J."/>
            <person name="Basu M.K."/>
            <person name="Bauer D.J."/>
            <person name="Caceres C.E."/>
            <person name="Carmel L."/>
            <person name="Casola C."/>
            <person name="Choi J.H."/>
            <person name="Detter J.C."/>
            <person name="Dong Q."/>
            <person name="Dusheyko S."/>
            <person name="Eads B.D."/>
            <person name="Frohlich T."/>
            <person name="Geiler-Samerotte K.A."/>
            <person name="Gerlach D."/>
            <person name="Hatcher P."/>
            <person name="Jogdeo S."/>
            <person name="Krijgsveld J."/>
            <person name="Kriventseva E.V."/>
            <person name="Kultz D."/>
            <person name="Laforsch C."/>
            <person name="Lindquist E."/>
            <person name="Lopez J."/>
            <person name="Manak J.R."/>
            <person name="Muller J."/>
            <person name="Pangilinan J."/>
            <person name="Patwardhan R.P."/>
            <person name="Pitluck S."/>
            <person name="Pritham E.J."/>
            <person name="Rechtsteiner A."/>
            <person name="Rho M."/>
            <person name="Rogozin I.B."/>
            <person name="Sakarya O."/>
            <person name="Salamov A."/>
            <person name="Schaack S."/>
            <person name="Shapiro H."/>
            <person name="Shiga Y."/>
            <person name="Skalitzky C."/>
            <person name="Smith Z."/>
            <person name="Souvorov A."/>
            <person name="Sung W."/>
            <person name="Tang Z."/>
            <person name="Tsuchiya D."/>
            <person name="Tu H."/>
            <person name="Vos H."/>
            <person name="Wang M."/>
            <person name="Wolf Y.I."/>
            <person name="Yamagata H."/>
            <person name="Yamada T."/>
            <person name="Ye Y."/>
            <person name="Shaw J.R."/>
            <person name="Andrews J."/>
            <person name="Crease T.J."/>
            <person name="Tang H."/>
            <person name="Lucas S.M."/>
            <person name="Robertson H.M."/>
            <person name="Bork P."/>
            <person name="Koonin E.V."/>
            <person name="Zdobnov E.M."/>
            <person name="Grigoriev I.V."/>
            <person name="Lynch M."/>
            <person name="Boore J.L."/>
        </authorList>
    </citation>
    <scope>NUCLEOTIDE SEQUENCE [LARGE SCALE GENOMIC DNA]</scope>
</reference>
<evidence type="ECO:0008006" key="3">
    <source>
        <dbReference type="Google" id="ProtNLM"/>
    </source>
</evidence>
<accession>E9GSU0</accession>
<dbReference type="OrthoDB" id="6077854at2759"/>
<dbReference type="InterPro" id="IPR042495">
    <property type="entry name" value="PDGFRL"/>
</dbReference>
<dbReference type="HOGENOM" id="CLU_2029021_0_0_1"/>
<dbReference type="SUPFAM" id="SSF48726">
    <property type="entry name" value="Immunoglobulin"/>
    <property type="match status" value="1"/>
</dbReference>
<dbReference type="PANTHER" id="PTHR15360:SF4">
    <property type="entry name" value="PROTEIN KINASE DOMAIN-CONTAINING PROTEIN"/>
    <property type="match status" value="1"/>
</dbReference>
<dbReference type="InParanoid" id="E9GSU0"/>
<sequence>MAVSRELRGVINTDKRNKRTTYATFVNDTYIASTLTLTDAKITDTGFYECHLQQFPDLKTEHYVYVWDKRHLLLNSGGVDRITVKHGQRAAIPCKPTHPDVRVTLKRNNHFTVETSFKRIDT</sequence>
<dbReference type="Proteomes" id="UP000000305">
    <property type="component" value="Unassembled WGS sequence"/>
</dbReference>
<dbReference type="InterPro" id="IPR036179">
    <property type="entry name" value="Ig-like_dom_sf"/>
</dbReference>
<dbReference type="PANTHER" id="PTHR15360">
    <property type="entry name" value="PLATELET-DERIVED GROWTH FACTOR RECEPTOR LIKE"/>
    <property type="match status" value="1"/>
</dbReference>
<dbReference type="InterPro" id="IPR013783">
    <property type="entry name" value="Ig-like_fold"/>
</dbReference>
<keyword evidence="2" id="KW-1185">Reference proteome</keyword>
<dbReference type="Gene3D" id="2.60.40.10">
    <property type="entry name" value="Immunoglobulins"/>
    <property type="match status" value="2"/>
</dbReference>
<evidence type="ECO:0000313" key="2">
    <source>
        <dbReference type="Proteomes" id="UP000000305"/>
    </source>
</evidence>
<dbReference type="EMBL" id="GL732562">
    <property type="protein sequence ID" value="EFX77490.1"/>
    <property type="molecule type" value="Genomic_DNA"/>
</dbReference>
<dbReference type="KEGG" id="dpx:DAPPUDRAFT_247620"/>
<dbReference type="AlphaFoldDB" id="E9GSU0"/>
<organism evidence="1 2">
    <name type="scientific">Daphnia pulex</name>
    <name type="common">Water flea</name>
    <dbReference type="NCBI Taxonomy" id="6669"/>
    <lineage>
        <taxon>Eukaryota</taxon>
        <taxon>Metazoa</taxon>
        <taxon>Ecdysozoa</taxon>
        <taxon>Arthropoda</taxon>
        <taxon>Crustacea</taxon>
        <taxon>Branchiopoda</taxon>
        <taxon>Diplostraca</taxon>
        <taxon>Cladocera</taxon>
        <taxon>Anomopoda</taxon>
        <taxon>Daphniidae</taxon>
        <taxon>Daphnia</taxon>
    </lineage>
</organism>